<evidence type="ECO:0000256" key="7">
    <source>
        <dbReference type="ARBA" id="ARBA00022490"/>
    </source>
</evidence>
<dbReference type="Proteomes" id="UP001589693">
    <property type="component" value="Unassembled WGS sequence"/>
</dbReference>
<name>A0ABV5ZUF2_9PSEU</name>
<keyword evidence="20" id="KW-1133">Transmembrane helix</keyword>
<dbReference type="PIRSF" id="PIRSF037434">
    <property type="entry name" value="STHK_ChrS"/>
    <property type="match status" value="1"/>
</dbReference>
<keyword evidence="7" id="KW-0963">Cytoplasm</keyword>
<dbReference type="InterPro" id="IPR050482">
    <property type="entry name" value="Sensor_HK_TwoCompSys"/>
</dbReference>
<feature type="domain" description="Histidine kinase" evidence="21">
    <location>
        <begin position="332"/>
        <end position="417"/>
    </location>
</feature>
<keyword evidence="13" id="KW-0067">ATP-binding</keyword>
<evidence type="ECO:0000256" key="6">
    <source>
        <dbReference type="ARBA" id="ARBA00022485"/>
    </source>
</evidence>
<dbReference type="PROSITE" id="PS50109">
    <property type="entry name" value="HIS_KIN"/>
    <property type="match status" value="1"/>
</dbReference>
<evidence type="ECO:0000256" key="17">
    <source>
        <dbReference type="ARBA" id="ARBA00024827"/>
    </source>
</evidence>
<keyword evidence="14" id="KW-0408">Iron</keyword>
<keyword evidence="19" id="KW-0175">Coiled coil</keyword>
<accession>A0ABV5ZUF2</accession>
<dbReference type="InterPro" id="IPR003594">
    <property type="entry name" value="HATPase_dom"/>
</dbReference>
<feature type="transmembrane region" description="Helical" evidence="20">
    <location>
        <begin position="37"/>
        <end position="57"/>
    </location>
</feature>
<evidence type="ECO:0000256" key="5">
    <source>
        <dbReference type="ARBA" id="ARBA00017322"/>
    </source>
</evidence>
<dbReference type="InterPro" id="IPR011712">
    <property type="entry name" value="Sig_transdc_His_kin_sub3_dim/P"/>
</dbReference>
<keyword evidence="20" id="KW-0472">Membrane</keyword>
<dbReference type="PANTHER" id="PTHR24421">
    <property type="entry name" value="NITRATE/NITRITE SENSOR PROTEIN NARX-RELATED"/>
    <property type="match status" value="1"/>
</dbReference>
<dbReference type="Gene3D" id="3.30.565.10">
    <property type="entry name" value="Histidine kinase-like ATPase, C-terminal domain"/>
    <property type="match status" value="1"/>
</dbReference>
<evidence type="ECO:0000256" key="16">
    <source>
        <dbReference type="ARBA" id="ARBA00023014"/>
    </source>
</evidence>
<evidence type="ECO:0000259" key="21">
    <source>
        <dbReference type="PROSITE" id="PS50109"/>
    </source>
</evidence>
<keyword evidence="10" id="KW-0479">Metal-binding</keyword>
<dbReference type="Gene3D" id="1.20.5.1930">
    <property type="match status" value="1"/>
</dbReference>
<proteinExistence type="predicted"/>
<evidence type="ECO:0000256" key="4">
    <source>
        <dbReference type="ARBA" id="ARBA00012438"/>
    </source>
</evidence>
<keyword evidence="16" id="KW-0411">Iron-sulfur</keyword>
<dbReference type="InterPro" id="IPR017205">
    <property type="entry name" value="Sig_transdc_His_kinase_ChrS"/>
</dbReference>
<dbReference type="EMBL" id="JBHLZU010000010">
    <property type="protein sequence ID" value="MFB9904511.1"/>
    <property type="molecule type" value="Genomic_DNA"/>
</dbReference>
<comment type="caution">
    <text evidence="22">The sequence shown here is derived from an EMBL/GenBank/DDBJ whole genome shotgun (WGS) entry which is preliminary data.</text>
</comment>
<evidence type="ECO:0000256" key="8">
    <source>
        <dbReference type="ARBA" id="ARBA00022553"/>
    </source>
</evidence>
<feature type="transmembrane region" description="Helical" evidence="20">
    <location>
        <begin position="137"/>
        <end position="157"/>
    </location>
</feature>
<comment type="function">
    <text evidence="17">Member of the two-component regulatory system NreB/NreC involved in the control of dissimilatory nitrate/nitrite reduction in response to oxygen. NreB functions as a direct oxygen sensor histidine kinase which is autophosphorylated, in the absence of oxygen, probably at the conserved histidine residue, and transfers its phosphate group probably to a conserved aspartate residue of NreC. NreB/NreC activates the expression of the nitrate (narGHJI) and nitrite (nir) reductase operons, as well as the putative nitrate transporter gene narT.</text>
</comment>
<evidence type="ECO:0000256" key="19">
    <source>
        <dbReference type="SAM" id="Coils"/>
    </source>
</evidence>
<organism evidence="22 23">
    <name type="scientific">Allokutzneria oryzae</name>
    <dbReference type="NCBI Taxonomy" id="1378989"/>
    <lineage>
        <taxon>Bacteria</taxon>
        <taxon>Bacillati</taxon>
        <taxon>Actinomycetota</taxon>
        <taxon>Actinomycetes</taxon>
        <taxon>Pseudonocardiales</taxon>
        <taxon>Pseudonocardiaceae</taxon>
        <taxon>Allokutzneria</taxon>
    </lineage>
</organism>
<comment type="cofactor">
    <cofactor evidence="2">
        <name>[4Fe-4S] cluster</name>
        <dbReference type="ChEBI" id="CHEBI:49883"/>
    </cofactor>
</comment>
<dbReference type="InterPro" id="IPR036890">
    <property type="entry name" value="HATPase_C_sf"/>
</dbReference>
<dbReference type="InterPro" id="IPR004358">
    <property type="entry name" value="Sig_transdc_His_kin-like_C"/>
</dbReference>
<feature type="coiled-coil region" evidence="19">
    <location>
        <begin position="184"/>
        <end position="214"/>
    </location>
</feature>
<dbReference type="GO" id="GO:0016301">
    <property type="term" value="F:kinase activity"/>
    <property type="evidence" value="ECO:0007669"/>
    <property type="project" value="UniProtKB-KW"/>
</dbReference>
<evidence type="ECO:0000256" key="18">
    <source>
        <dbReference type="ARBA" id="ARBA00030800"/>
    </source>
</evidence>
<evidence type="ECO:0000256" key="1">
    <source>
        <dbReference type="ARBA" id="ARBA00000085"/>
    </source>
</evidence>
<dbReference type="PRINTS" id="PR00344">
    <property type="entry name" value="BCTRLSENSOR"/>
</dbReference>
<evidence type="ECO:0000256" key="9">
    <source>
        <dbReference type="ARBA" id="ARBA00022679"/>
    </source>
</evidence>
<protein>
    <recommendedName>
        <fullName evidence="5">Oxygen sensor histidine kinase NreB</fullName>
        <ecNumber evidence="4">2.7.13.3</ecNumber>
    </recommendedName>
    <alternativeName>
        <fullName evidence="18">Nitrogen regulation protein B</fullName>
    </alternativeName>
</protein>
<evidence type="ECO:0000256" key="12">
    <source>
        <dbReference type="ARBA" id="ARBA00022777"/>
    </source>
</evidence>
<evidence type="ECO:0000256" key="14">
    <source>
        <dbReference type="ARBA" id="ARBA00023004"/>
    </source>
</evidence>
<gene>
    <name evidence="22" type="ORF">ACFFQA_11270</name>
</gene>
<keyword evidence="15" id="KW-0902">Two-component regulatory system</keyword>
<evidence type="ECO:0000256" key="13">
    <source>
        <dbReference type="ARBA" id="ARBA00022840"/>
    </source>
</evidence>
<comment type="catalytic activity">
    <reaction evidence="1">
        <text>ATP + protein L-histidine = ADP + protein N-phospho-L-histidine.</text>
        <dbReference type="EC" id="2.7.13.3"/>
    </reaction>
</comment>
<evidence type="ECO:0000256" key="20">
    <source>
        <dbReference type="SAM" id="Phobius"/>
    </source>
</evidence>
<evidence type="ECO:0000256" key="10">
    <source>
        <dbReference type="ARBA" id="ARBA00022723"/>
    </source>
</evidence>
<evidence type="ECO:0000313" key="22">
    <source>
        <dbReference type="EMBL" id="MFB9904511.1"/>
    </source>
</evidence>
<dbReference type="Pfam" id="PF02518">
    <property type="entry name" value="HATPase_c"/>
    <property type="match status" value="1"/>
</dbReference>
<dbReference type="InterPro" id="IPR005467">
    <property type="entry name" value="His_kinase_dom"/>
</dbReference>
<reference evidence="22 23" key="1">
    <citation type="submission" date="2024-09" db="EMBL/GenBank/DDBJ databases">
        <authorList>
            <person name="Sun Q."/>
            <person name="Mori K."/>
        </authorList>
    </citation>
    <scope>NUCLEOTIDE SEQUENCE [LARGE SCALE GENOMIC DNA]</scope>
    <source>
        <strain evidence="22 23">TBRC 7907</strain>
    </source>
</reference>
<evidence type="ECO:0000256" key="3">
    <source>
        <dbReference type="ARBA" id="ARBA00004496"/>
    </source>
</evidence>
<evidence type="ECO:0000256" key="11">
    <source>
        <dbReference type="ARBA" id="ARBA00022741"/>
    </source>
</evidence>
<dbReference type="SUPFAM" id="SSF55874">
    <property type="entry name" value="ATPase domain of HSP90 chaperone/DNA topoisomerase II/histidine kinase"/>
    <property type="match status" value="1"/>
</dbReference>
<keyword evidence="20" id="KW-0812">Transmembrane</keyword>
<keyword evidence="11" id="KW-0547">Nucleotide-binding</keyword>
<feature type="transmembrane region" description="Helical" evidence="20">
    <location>
        <begin position="69"/>
        <end position="88"/>
    </location>
</feature>
<evidence type="ECO:0000313" key="23">
    <source>
        <dbReference type="Proteomes" id="UP001589693"/>
    </source>
</evidence>
<dbReference type="Pfam" id="PF07730">
    <property type="entry name" value="HisKA_3"/>
    <property type="match status" value="1"/>
</dbReference>
<feature type="transmembrane region" description="Helical" evidence="20">
    <location>
        <begin position="100"/>
        <end position="125"/>
    </location>
</feature>
<sequence length="417" mass="44630">MTAPKTPLRTRLGRNLVSVVSTHRVPARQDNALLRVFPVWDAVFAVFLVLTVVTILLGRDNVHSDKHRAIALLFAIAAWYCLVGRAAMGRKGPRWLGVVYVVGITVLYAPAVAAALDASSIVFVLGPQLFMSVRLGLAAVMILALDLSAVVVLVLDGELWQTVAAYGIFALMTAFYSVAFGFWLDRTAAENAERERLIAQLESSRAEVARLSHEAGVSAERERLAGEIHDTLAQGFTSIVTLVQAAESEMDSAVDQRLARRHLGLAVRTARENLDEARALVGALTPAPLLTSSLVEALRRLVERVGHELDVPAECVVTGEPRRLATDIEVVLLRATQEALNNVRKHANASSVAVSLEFTDEAVLLRIADDGTGFDPASQPKGFGLPGLEGRTEQVGGAFAVSSAPGEGTVVKVAVPV</sequence>
<keyword evidence="6" id="KW-0004">4Fe-4S</keyword>
<keyword evidence="8" id="KW-0597">Phosphoprotein</keyword>
<dbReference type="EC" id="2.7.13.3" evidence="4"/>
<keyword evidence="12 22" id="KW-0418">Kinase</keyword>
<dbReference type="CDD" id="cd16917">
    <property type="entry name" value="HATPase_UhpB-NarQ-NarX-like"/>
    <property type="match status" value="1"/>
</dbReference>
<evidence type="ECO:0000256" key="2">
    <source>
        <dbReference type="ARBA" id="ARBA00001966"/>
    </source>
</evidence>
<keyword evidence="23" id="KW-1185">Reference proteome</keyword>
<dbReference type="PANTHER" id="PTHR24421:SF10">
    <property type="entry name" value="NITRATE_NITRITE SENSOR PROTEIN NARQ"/>
    <property type="match status" value="1"/>
</dbReference>
<keyword evidence="9" id="KW-0808">Transferase</keyword>
<feature type="transmembrane region" description="Helical" evidence="20">
    <location>
        <begin position="163"/>
        <end position="184"/>
    </location>
</feature>
<dbReference type="RefSeq" id="WP_377851718.1">
    <property type="nucleotide sequence ID" value="NZ_JBHLZU010000010.1"/>
</dbReference>
<comment type="subcellular location">
    <subcellularLocation>
        <location evidence="3">Cytoplasm</location>
    </subcellularLocation>
</comment>
<evidence type="ECO:0000256" key="15">
    <source>
        <dbReference type="ARBA" id="ARBA00023012"/>
    </source>
</evidence>